<evidence type="ECO:0000313" key="1">
    <source>
        <dbReference type="EMBL" id="PNX97352.1"/>
    </source>
</evidence>
<proteinExistence type="predicted"/>
<dbReference type="AlphaFoldDB" id="A0A2K3N2U6"/>
<protein>
    <submittedName>
        <fullName evidence="1">Uncharacterized protein</fullName>
    </submittedName>
</protein>
<sequence>MILFANRGWPTTNIVMDGNKHEQTTLEMSAARSITLIANQCIKGHCPLPIDEDPTPFALSSMDVAPRRRLYTPSQQVTQVGYLFYSVTIHASANLSVRELAGTPLHQQPYKREVLDAGHSILRQDQN</sequence>
<dbReference type="Proteomes" id="UP000236291">
    <property type="component" value="Unassembled WGS sequence"/>
</dbReference>
<reference evidence="1 2" key="1">
    <citation type="journal article" date="2014" name="Am. J. Bot.">
        <title>Genome assembly and annotation for red clover (Trifolium pratense; Fabaceae).</title>
        <authorList>
            <person name="Istvanek J."/>
            <person name="Jaros M."/>
            <person name="Krenek A."/>
            <person name="Repkova J."/>
        </authorList>
    </citation>
    <scope>NUCLEOTIDE SEQUENCE [LARGE SCALE GENOMIC DNA]</scope>
    <source>
        <strain evidence="2">cv. Tatra</strain>
        <tissue evidence="1">Young leaves</tissue>
    </source>
</reference>
<dbReference type="EMBL" id="ASHM01015455">
    <property type="protein sequence ID" value="PNX97352.1"/>
    <property type="molecule type" value="Genomic_DNA"/>
</dbReference>
<accession>A0A2K3N2U6</accession>
<comment type="caution">
    <text evidence="1">The sequence shown here is derived from an EMBL/GenBank/DDBJ whole genome shotgun (WGS) entry which is preliminary data.</text>
</comment>
<evidence type="ECO:0000313" key="2">
    <source>
        <dbReference type="Proteomes" id="UP000236291"/>
    </source>
</evidence>
<gene>
    <name evidence="1" type="ORF">L195_g020580</name>
</gene>
<name>A0A2K3N2U6_TRIPR</name>
<organism evidence="1 2">
    <name type="scientific">Trifolium pratense</name>
    <name type="common">Red clover</name>
    <dbReference type="NCBI Taxonomy" id="57577"/>
    <lineage>
        <taxon>Eukaryota</taxon>
        <taxon>Viridiplantae</taxon>
        <taxon>Streptophyta</taxon>
        <taxon>Embryophyta</taxon>
        <taxon>Tracheophyta</taxon>
        <taxon>Spermatophyta</taxon>
        <taxon>Magnoliopsida</taxon>
        <taxon>eudicotyledons</taxon>
        <taxon>Gunneridae</taxon>
        <taxon>Pentapetalae</taxon>
        <taxon>rosids</taxon>
        <taxon>fabids</taxon>
        <taxon>Fabales</taxon>
        <taxon>Fabaceae</taxon>
        <taxon>Papilionoideae</taxon>
        <taxon>50 kb inversion clade</taxon>
        <taxon>NPAAA clade</taxon>
        <taxon>Hologalegina</taxon>
        <taxon>IRL clade</taxon>
        <taxon>Trifolieae</taxon>
        <taxon>Trifolium</taxon>
    </lineage>
</organism>
<reference evidence="1 2" key="2">
    <citation type="journal article" date="2017" name="Front. Plant Sci.">
        <title>Gene Classification and Mining of Molecular Markers Useful in Red Clover (Trifolium pratense) Breeding.</title>
        <authorList>
            <person name="Istvanek J."/>
            <person name="Dluhosova J."/>
            <person name="Dluhos P."/>
            <person name="Patkova L."/>
            <person name="Nedelnik J."/>
            <person name="Repkova J."/>
        </authorList>
    </citation>
    <scope>NUCLEOTIDE SEQUENCE [LARGE SCALE GENOMIC DNA]</scope>
    <source>
        <strain evidence="2">cv. Tatra</strain>
        <tissue evidence="1">Young leaves</tissue>
    </source>
</reference>